<feature type="compositionally biased region" description="Polar residues" evidence="1">
    <location>
        <begin position="335"/>
        <end position="345"/>
    </location>
</feature>
<comment type="caution">
    <text evidence="3">The sequence shown here is derived from an EMBL/GenBank/DDBJ whole genome shotgun (WGS) entry which is preliminary data.</text>
</comment>
<feature type="compositionally biased region" description="Basic residues" evidence="1">
    <location>
        <begin position="248"/>
        <end position="257"/>
    </location>
</feature>
<dbReference type="PANTHER" id="PTHR34394">
    <property type="entry name" value="SIMILAR TO RIKEN CDNA 2310022B05"/>
    <property type="match status" value="1"/>
</dbReference>
<accession>A0AAV3ZRM3</accession>
<dbReference type="Pfam" id="PF15797">
    <property type="entry name" value="DUF4706"/>
    <property type="match status" value="1"/>
</dbReference>
<reference evidence="3 4" key="1">
    <citation type="journal article" date="2021" name="Elife">
        <title>Chloroplast acquisition without the gene transfer in kleptoplastic sea slugs, Plakobranchus ocellatus.</title>
        <authorList>
            <person name="Maeda T."/>
            <person name="Takahashi S."/>
            <person name="Yoshida T."/>
            <person name="Shimamura S."/>
            <person name="Takaki Y."/>
            <person name="Nagai Y."/>
            <person name="Toyoda A."/>
            <person name="Suzuki Y."/>
            <person name="Arimoto A."/>
            <person name="Ishii H."/>
            <person name="Satoh N."/>
            <person name="Nishiyama T."/>
            <person name="Hasebe M."/>
            <person name="Maruyama T."/>
            <person name="Minagawa J."/>
            <person name="Obokata J."/>
            <person name="Shigenobu S."/>
        </authorList>
    </citation>
    <scope>NUCLEOTIDE SEQUENCE [LARGE SCALE GENOMIC DNA]</scope>
</reference>
<dbReference type="AlphaFoldDB" id="A0AAV3ZRM3"/>
<evidence type="ECO:0000259" key="2">
    <source>
        <dbReference type="Pfam" id="PF15797"/>
    </source>
</evidence>
<dbReference type="PANTHER" id="PTHR34394:SF1">
    <property type="entry name" value="SIMILAR TO RIKEN CDNA 2310022B05"/>
    <property type="match status" value="1"/>
</dbReference>
<organism evidence="3 4">
    <name type="scientific">Plakobranchus ocellatus</name>
    <dbReference type="NCBI Taxonomy" id="259542"/>
    <lineage>
        <taxon>Eukaryota</taxon>
        <taxon>Metazoa</taxon>
        <taxon>Spiralia</taxon>
        <taxon>Lophotrochozoa</taxon>
        <taxon>Mollusca</taxon>
        <taxon>Gastropoda</taxon>
        <taxon>Heterobranchia</taxon>
        <taxon>Euthyneura</taxon>
        <taxon>Panpulmonata</taxon>
        <taxon>Sacoglossa</taxon>
        <taxon>Placobranchoidea</taxon>
        <taxon>Plakobranchidae</taxon>
        <taxon>Plakobranchus</taxon>
    </lineage>
</organism>
<feature type="region of interest" description="Disordered" evidence="1">
    <location>
        <begin position="334"/>
        <end position="439"/>
    </location>
</feature>
<evidence type="ECO:0000313" key="4">
    <source>
        <dbReference type="Proteomes" id="UP000735302"/>
    </source>
</evidence>
<dbReference type="Proteomes" id="UP000735302">
    <property type="component" value="Unassembled WGS sequence"/>
</dbReference>
<feature type="compositionally biased region" description="Polar residues" evidence="1">
    <location>
        <begin position="403"/>
        <end position="424"/>
    </location>
</feature>
<evidence type="ECO:0000256" key="1">
    <source>
        <dbReference type="SAM" id="MobiDB-lite"/>
    </source>
</evidence>
<gene>
    <name evidence="3" type="ORF">PoB_002365600</name>
</gene>
<name>A0AAV3ZRM3_9GAST</name>
<proteinExistence type="predicted"/>
<feature type="compositionally biased region" description="Basic and acidic residues" evidence="1">
    <location>
        <begin position="226"/>
        <end position="246"/>
    </location>
</feature>
<protein>
    <submittedName>
        <fullName evidence="3">Chromosome 1 open reading frame 198</fullName>
    </submittedName>
</protein>
<feature type="compositionally biased region" description="Polar residues" evidence="1">
    <location>
        <begin position="361"/>
        <end position="371"/>
    </location>
</feature>
<sequence length="478" mass="54065">MAACEQENPAHDKINDHIYKYFYRTNHINKTILLQEKIFKKHLDNQWENIPPERKDALLDLLFVDEEVREKYSRYKDDICTTEGCEESFPRLLINSGQKINVDFENELWTWRDEHSGPFSWMSRSQQDLTLDDLEPDNILKPQPKQVRIDLEDENSVKKAKSEFTHPCNSWCHEVVDDFKKHQSKIIVSPSPSMEFYANAKAGCSVEEVNPAFEGSVDDLSACSSPEKKGSRESSLEKEVDLEPINKSKNHGRKSPSPKKSIIRSNSFKKSPVKKSDRGKEEKLIMKGEESCVTEAYCNPVMESEWSNFVGDQFRTPITDAPEVQIIDRGERSLANISTHSSPYSGDQIKLIPGEDDSPEQPRTTAPSSLAMSPDYSDLSAESTPDHKTHLLKGLQSPVHLSYKTSALSTQTQSESPDNTTSFKGIQKEDTATAPSLGQTEELLTVVMDGGDIHVTSEEVKQRDSKIPSTGFDFLDNW</sequence>
<evidence type="ECO:0000313" key="3">
    <source>
        <dbReference type="EMBL" id="GFN97150.1"/>
    </source>
</evidence>
<dbReference type="InterPro" id="IPR031600">
    <property type="entry name" value="DUF4706"/>
</dbReference>
<dbReference type="EMBL" id="BLXT01002730">
    <property type="protein sequence ID" value="GFN97150.1"/>
    <property type="molecule type" value="Genomic_DNA"/>
</dbReference>
<feature type="domain" description="DUF4706" evidence="2">
    <location>
        <begin position="20"/>
        <end position="129"/>
    </location>
</feature>
<feature type="region of interest" description="Disordered" evidence="1">
    <location>
        <begin position="216"/>
        <end position="282"/>
    </location>
</feature>
<keyword evidence="4" id="KW-1185">Reference proteome</keyword>